<sequence>MSRAAIGNKAGGKFAGVKDDIAASEKKKSVAGISNCCGNEILDNYVLFGPVGGSTGFGMELSSDPVAMKAKVSKNSGIIGQHAKFICEKERNKALAGELLVVLKSVRDCLHIFAMYNNENAGLTSTGNKTVGGSNSSGNAGSCSWNSWRIDEKVIADFDAAINLLK</sequence>
<accession>A0A1R1XMK9</accession>
<gene>
    <name evidence="1" type="ORF">AYI70_g6968</name>
</gene>
<comment type="caution">
    <text evidence="1">The sequence shown here is derived from an EMBL/GenBank/DDBJ whole genome shotgun (WGS) entry which is preliminary data.</text>
</comment>
<protein>
    <submittedName>
        <fullName evidence="1">Uncharacterized protein</fullName>
    </submittedName>
</protein>
<dbReference type="AlphaFoldDB" id="A0A1R1XMK9"/>
<proteinExistence type="predicted"/>
<dbReference type="Proteomes" id="UP000187283">
    <property type="component" value="Unassembled WGS sequence"/>
</dbReference>
<keyword evidence="2" id="KW-1185">Reference proteome</keyword>
<reference evidence="1 2" key="1">
    <citation type="submission" date="2017-01" db="EMBL/GenBank/DDBJ databases">
        <authorList>
            <person name="Mah S.A."/>
            <person name="Swanson W.J."/>
            <person name="Moy G.W."/>
            <person name="Vacquier V.D."/>
        </authorList>
    </citation>
    <scope>NUCLEOTIDE SEQUENCE [LARGE SCALE GENOMIC DNA]</scope>
    <source>
        <strain evidence="1 2">GSMNP</strain>
    </source>
</reference>
<dbReference type="EMBL" id="LSSN01002525">
    <property type="protein sequence ID" value="OMJ15867.1"/>
    <property type="molecule type" value="Genomic_DNA"/>
</dbReference>
<evidence type="ECO:0000313" key="1">
    <source>
        <dbReference type="EMBL" id="OMJ15867.1"/>
    </source>
</evidence>
<organism evidence="1 2">
    <name type="scientific">Smittium culicis</name>
    <dbReference type="NCBI Taxonomy" id="133412"/>
    <lineage>
        <taxon>Eukaryota</taxon>
        <taxon>Fungi</taxon>
        <taxon>Fungi incertae sedis</taxon>
        <taxon>Zoopagomycota</taxon>
        <taxon>Kickxellomycotina</taxon>
        <taxon>Harpellomycetes</taxon>
        <taxon>Harpellales</taxon>
        <taxon>Legeriomycetaceae</taxon>
        <taxon>Smittium</taxon>
    </lineage>
</organism>
<name>A0A1R1XMK9_9FUNG</name>
<evidence type="ECO:0000313" key="2">
    <source>
        <dbReference type="Proteomes" id="UP000187283"/>
    </source>
</evidence>